<organism evidence="3 4">
    <name type="scientific">Methanobacterium alkalithermotolerans</name>
    <dbReference type="NCBI Taxonomy" id="2731220"/>
    <lineage>
        <taxon>Archaea</taxon>
        <taxon>Methanobacteriati</taxon>
        <taxon>Methanobacteriota</taxon>
        <taxon>Methanomada group</taxon>
        <taxon>Methanobacteria</taxon>
        <taxon>Methanobacteriales</taxon>
        <taxon>Methanobacteriaceae</taxon>
        <taxon>Methanobacterium</taxon>
    </lineage>
</organism>
<dbReference type="Pfam" id="PF01978">
    <property type="entry name" value="TrmB"/>
    <property type="match status" value="1"/>
</dbReference>
<reference evidence="3" key="1">
    <citation type="submission" date="2020-07" db="EMBL/GenBank/DDBJ databases">
        <title>Methanobacterium. sp. MethCan genome.</title>
        <authorList>
            <person name="Postec A."/>
            <person name="Quemeneur M."/>
        </authorList>
    </citation>
    <scope>NUCLEOTIDE SEQUENCE</scope>
    <source>
        <strain evidence="3">MethCAN</strain>
    </source>
</reference>
<accession>A0A8T8K5Y2</accession>
<dbReference type="PANTHER" id="PTHR34293">
    <property type="entry name" value="HTH-TYPE TRANSCRIPTIONAL REGULATOR TRMBL2"/>
    <property type="match status" value="1"/>
</dbReference>
<name>A0A8T8K5Y2_9EURY</name>
<dbReference type="Gene3D" id="3.30.870.10">
    <property type="entry name" value="Endonuclease Chain A"/>
    <property type="match status" value="1"/>
</dbReference>
<dbReference type="GeneID" id="64820392"/>
<evidence type="ECO:0000256" key="1">
    <source>
        <dbReference type="SAM" id="Coils"/>
    </source>
</evidence>
<dbReference type="InterPro" id="IPR002831">
    <property type="entry name" value="Tscrpt_reg_TrmB_N"/>
</dbReference>
<sequence>MSVDKKTWNALQIMGLNDYQARTYLALTSLISGTATEISLHSKVPRSRIYDILKEMAKKGFVEIERGRPLKYSVVSPLEVFQRNKKRLLEDMEEAERELTAIYESQISQLPAPIWLIHGPEKIIKKELEIIARAKQNINIRAGFMFKGEIELLTEKINQAAKKGVLTRIMAAPYTMLDHQKVDMAQELSGISAEVRTYQIPFVKMIVRDGEEMMLIFSKFSPEDNQVVPVSSIGVWNQYKEIAQNYAQVFEEMWKKDMPRRG</sequence>
<evidence type="ECO:0000313" key="4">
    <source>
        <dbReference type="Proteomes" id="UP000681041"/>
    </source>
</evidence>
<keyword evidence="1" id="KW-0175">Coiled coil</keyword>
<gene>
    <name evidence="3" type="ORF">HYG87_06470</name>
</gene>
<dbReference type="SUPFAM" id="SSF46785">
    <property type="entry name" value="Winged helix' DNA-binding domain"/>
    <property type="match status" value="1"/>
</dbReference>
<dbReference type="KEGG" id="meme:HYG87_06470"/>
<dbReference type="OrthoDB" id="30795at2157"/>
<evidence type="ECO:0000313" key="3">
    <source>
        <dbReference type="EMBL" id="QUH23427.1"/>
    </source>
</evidence>
<proteinExistence type="predicted"/>
<dbReference type="SUPFAM" id="SSF56024">
    <property type="entry name" value="Phospholipase D/nuclease"/>
    <property type="match status" value="1"/>
</dbReference>
<dbReference type="InterPro" id="IPR036388">
    <property type="entry name" value="WH-like_DNA-bd_sf"/>
</dbReference>
<dbReference type="InterPro" id="IPR051797">
    <property type="entry name" value="TrmB-like"/>
</dbReference>
<dbReference type="Proteomes" id="UP000681041">
    <property type="component" value="Chromosome"/>
</dbReference>
<dbReference type="EMBL" id="CP058560">
    <property type="protein sequence ID" value="QUH23427.1"/>
    <property type="molecule type" value="Genomic_DNA"/>
</dbReference>
<feature type="coiled-coil region" evidence="1">
    <location>
        <begin position="78"/>
        <end position="105"/>
    </location>
</feature>
<dbReference type="AlphaFoldDB" id="A0A8T8K5Y2"/>
<keyword evidence="4" id="KW-1185">Reference proteome</keyword>
<feature type="domain" description="Transcription regulator TrmB N-terminal" evidence="2">
    <location>
        <begin position="11"/>
        <end position="77"/>
    </location>
</feature>
<dbReference type="RefSeq" id="WP_211532382.1">
    <property type="nucleotide sequence ID" value="NZ_CP058560.1"/>
</dbReference>
<dbReference type="InterPro" id="IPR036390">
    <property type="entry name" value="WH_DNA-bd_sf"/>
</dbReference>
<evidence type="ECO:0000259" key="2">
    <source>
        <dbReference type="Pfam" id="PF01978"/>
    </source>
</evidence>
<protein>
    <submittedName>
        <fullName evidence="3">TrmB family transcriptional regulator</fullName>
    </submittedName>
</protein>
<dbReference type="PANTHER" id="PTHR34293:SF1">
    <property type="entry name" value="HTH-TYPE TRANSCRIPTIONAL REGULATOR TRMBL2"/>
    <property type="match status" value="1"/>
</dbReference>
<dbReference type="Gene3D" id="1.10.10.10">
    <property type="entry name" value="Winged helix-like DNA-binding domain superfamily/Winged helix DNA-binding domain"/>
    <property type="match status" value="1"/>
</dbReference>